<dbReference type="EC" id="3.5.1.87" evidence="5"/>
<dbReference type="PANTHER" id="PTHR32494">
    <property type="entry name" value="ALLANTOATE DEIMINASE-RELATED"/>
    <property type="match status" value="1"/>
</dbReference>
<dbReference type="SUPFAM" id="SSF55031">
    <property type="entry name" value="Bacterial exopeptidase dimerisation domain"/>
    <property type="match status" value="1"/>
</dbReference>
<feature type="binding site" evidence="3">
    <location>
        <position position="94"/>
    </location>
    <ligand>
        <name>Zn(2+)</name>
        <dbReference type="ChEBI" id="CHEBI:29105"/>
        <label>2</label>
    </ligand>
</feature>
<evidence type="ECO:0000313" key="6">
    <source>
        <dbReference type="Proteomes" id="UP000005387"/>
    </source>
</evidence>
<organism evidence="5 6">
    <name type="scientific">Paenibacillus curdlanolyticus YK9</name>
    <dbReference type="NCBI Taxonomy" id="717606"/>
    <lineage>
        <taxon>Bacteria</taxon>
        <taxon>Bacillati</taxon>
        <taxon>Bacillota</taxon>
        <taxon>Bacilli</taxon>
        <taxon>Bacillales</taxon>
        <taxon>Paenibacillaceae</taxon>
        <taxon>Paenibacillus</taxon>
    </lineage>
</organism>
<evidence type="ECO:0000256" key="3">
    <source>
        <dbReference type="PIRSR" id="PIRSR001235-1"/>
    </source>
</evidence>
<evidence type="ECO:0000313" key="5">
    <source>
        <dbReference type="EMBL" id="EFM09270.1"/>
    </source>
</evidence>
<feature type="binding site" evidence="3">
    <location>
        <position position="94"/>
    </location>
    <ligand>
        <name>Zn(2+)</name>
        <dbReference type="ChEBI" id="CHEBI:29105"/>
        <label>1</label>
    </ligand>
</feature>
<evidence type="ECO:0000256" key="1">
    <source>
        <dbReference type="ARBA" id="ARBA00006153"/>
    </source>
</evidence>
<dbReference type="eggNOG" id="COG0624">
    <property type="taxonomic scope" value="Bacteria"/>
</dbReference>
<keyword evidence="3" id="KW-0479">Metal-binding</keyword>
<accession>E0IDR6</accession>
<feature type="binding site" evidence="3">
    <location>
        <position position="384"/>
    </location>
    <ligand>
        <name>Zn(2+)</name>
        <dbReference type="ChEBI" id="CHEBI:29105"/>
        <label>2</label>
    </ligand>
</feature>
<dbReference type="InterPro" id="IPR036264">
    <property type="entry name" value="Bact_exopeptidase_dim_dom"/>
</dbReference>
<feature type="binding site" evidence="3">
    <location>
        <position position="83"/>
    </location>
    <ligand>
        <name>Zn(2+)</name>
        <dbReference type="ChEBI" id="CHEBI:29105"/>
        <label>1</label>
    </ligand>
</feature>
<dbReference type="CDD" id="cd03884">
    <property type="entry name" value="M20_bAS"/>
    <property type="match status" value="1"/>
</dbReference>
<name>E0IDR6_9BACL</name>
<dbReference type="NCBIfam" id="NF006771">
    <property type="entry name" value="PRK09290.1-5"/>
    <property type="match status" value="1"/>
</dbReference>
<dbReference type="GO" id="GO:0016813">
    <property type="term" value="F:hydrolase activity, acting on carbon-nitrogen (but not peptide) bonds, in linear amidines"/>
    <property type="evidence" value="ECO:0007669"/>
    <property type="project" value="InterPro"/>
</dbReference>
<dbReference type="NCBIfam" id="TIGR01879">
    <property type="entry name" value="hydantase"/>
    <property type="match status" value="1"/>
</dbReference>
<feature type="binding site" evidence="3">
    <location>
        <position position="129"/>
    </location>
    <ligand>
        <name>Zn(2+)</name>
        <dbReference type="ChEBI" id="CHEBI:29105"/>
        <label>2</label>
    </ligand>
</feature>
<dbReference type="GO" id="GO:0050538">
    <property type="term" value="F:N-carbamoyl-L-amino-acid hydrolase activity"/>
    <property type="evidence" value="ECO:0007669"/>
    <property type="project" value="UniProtKB-EC"/>
</dbReference>
<dbReference type="EMBL" id="AEDD01000011">
    <property type="protein sequence ID" value="EFM09270.1"/>
    <property type="molecule type" value="Genomic_DNA"/>
</dbReference>
<gene>
    <name evidence="5" type="ORF">PaecuDRAFT_3807</name>
</gene>
<comment type="similarity">
    <text evidence="1">Belongs to the peptidase M20 family.</text>
</comment>
<dbReference type="Proteomes" id="UP000005387">
    <property type="component" value="Unassembled WGS sequence"/>
</dbReference>
<dbReference type="Pfam" id="PF01546">
    <property type="entry name" value="Peptidase_M20"/>
    <property type="match status" value="1"/>
</dbReference>
<keyword evidence="6" id="KW-1185">Reference proteome</keyword>
<evidence type="ECO:0000256" key="2">
    <source>
        <dbReference type="ARBA" id="ARBA00022801"/>
    </source>
</evidence>
<feature type="binding site" evidence="4">
    <location>
        <position position="290"/>
    </location>
    <ligand>
        <name>allantoate</name>
        <dbReference type="ChEBI" id="CHEBI:17536"/>
    </ligand>
</feature>
<keyword evidence="2 5" id="KW-0378">Hydrolase</keyword>
<comment type="cofactor">
    <cofactor evidence="3">
        <name>Zn(2+)</name>
        <dbReference type="ChEBI" id="CHEBI:29105"/>
    </cofactor>
    <text evidence="3">Binds 2 Zn(2+) ions per subunit.</text>
</comment>
<dbReference type="GO" id="GO:0046872">
    <property type="term" value="F:metal ion binding"/>
    <property type="evidence" value="ECO:0007669"/>
    <property type="project" value="UniProtKB-KW"/>
</dbReference>
<keyword evidence="3" id="KW-0862">Zinc</keyword>
<feature type="binding site" evidence="4">
    <location>
        <position position="277"/>
    </location>
    <ligand>
        <name>allantoate</name>
        <dbReference type="ChEBI" id="CHEBI:17536"/>
    </ligand>
</feature>
<feature type="binding site" evidence="4">
    <location>
        <position position="217"/>
    </location>
    <ligand>
        <name>allantoate</name>
        <dbReference type="ChEBI" id="CHEBI:17536"/>
    </ligand>
</feature>
<dbReference type="RefSeq" id="WP_006039793.1">
    <property type="nucleotide sequence ID" value="NZ_AEDD01000011.1"/>
</dbReference>
<dbReference type="InterPro" id="IPR002933">
    <property type="entry name" value="Peptidase_M20"/>
</dbReference>
<dbReference type="Gene3D" id="3.30.70.360">
    <property type="match status" value="1"/>
</dbReference>
<dbReference type="PIRSF" id="PIRSF001235">
    <property type="entry name" value="Amidase_carbamoylase"/>
    <property type="match status" value="1"/>
</dbReference>
<dbReference type="InterPro" id="IPR010158">
    <property type="entry name" value="Amidase_Cbmase"/>
</dbReference>
<dbReference type="NCBIfam" id="NF006768">
    <property type="entry name" value="PRK09290.1-1"/>
    <property type="match status" value="1"/>
</dbReference>
<evidence type="ECO:0000256" key="4">
    <source>
        <dbReference type="PIRSR" id="PIRSR001235-2"/>
    </source>
</evidence>
<sequence length="418" mass="45781">MESIAQLKQLLANQVEWLSHYGADSDGGVTRLLYTPAWLKAQQALAERMREAGLDTYYDDAGNLYGRLEGTEHPEEVVLTGSHIDTVRSGGKYDGAAGILAGLACLRRLYAQFGRPKRTLEIVSLCEEEGSRFPITFWGSGNMTGRWSMSRIPDVADAEGVSLGQAMADAGFGPGTHRPCRRYDLVSFIELHIEQGMVLERLELPIGIVQGIVGQVRLTFEVCGETNHAGTTRMAWRKDAVAGTAEMTLALEREARSAGDPYVATVGKMVVAPNVSNVIAGNVLFTVDLRHPDALSLEAFARRIVERFYSIAAERSLQLSHRQWMHADPVPMNEELVHRLEQTCKSLQVSYHEIHSGAGHDAQLLSAVCPSAMLFVPSRAGISHSPDEYTDAQDLAVATRVLADTLYQLAYVGGQRQA</sequence>
<dbReference type="Gene3D" id="3.40.630.10">
    <property type="entry name" value="Zn peptidases"/>
    <property type="match status" value="1"/>
</dbReference>
<feature type="binding site" evidence="3">
    <location>
        <position position="192"/>
    </location>
    <ligand>
        <name>Zn(2+)</name>
        <dbReference type="ChEBI" id="CHEBI:29105"/>
        <label>1</label>
    </ligand>
</feature>
<dbReference type="SUPFAM" id="SSF53187">
    <property type="entry name" value="Zn-dependent exopeptidases"/>
    <property type="match status" value="1"/>
</dbReference>
<dbReference type="STRING" id="717606.PaecuDRAFT_3807"/>
<protein>
    <submittedName>
        <fullName evidence="5">Amidase, hydantoinase/carbamoylase family</fullName>
        <ecNumber evidence="5">3.5.1.87</ecNumber>
    </submittedName>
</protein>
<proteinExistence type="inferred from homology"/>
<reference evidence="5 6" key="1">
    <citation type="submission" date="2010-07" db="EMBL/GenBank/DDBJ databases">
        <title>The draft genome of Paenibacillus curdlanolyticus YK9.</title>
        <authorList>
            <consortium name="US DOE Joint Genome Institute (JGI-PGF)"/>
            <person name="Lucas S."/>
            <person name="Copeland A."/>
            <person name="Lapidus A."/>
            <person name="Cheng J.-F."/>
            <person name="Bruce D."/>
            <person name="Goodwin L."/>
            <person name="Pitluck S."/>
            <person name="Land M.L."/>
            <person name="Hauser L."/>
            <person name="Chang Y.-J."/>
            <person name="Jeffries C."/>
            <person name="Anderson I.J."/>
            <person name="Johnson E."/>
            <person name="Loganathan U."/>
            <person name="Mulhopadhyay B."/>
            <person name="Kyrpides N."/>
            <person name="Woyke T.J."/>
        </authorList>
    </citation>
    <scope>NUCLEOTIDE SEQUENCE [LARGE SCALE GENOMIC DNA]</scope>
    <source>
        <strain evidence="5 6">YK9</strain>
    </source>
</reference>
<dbReference type="AlphaFoldDB" id="E0IDR6"/>
<dbReference type="PANTHER" id="PTHR32494:SF5">
    <property type="entry name" value="ALLANTOATE AMIDOHYDROLASE"/>
    <property type="match status" value="1"/>
</dbReference>
<dbReference type="OrthoDB" id="9808195at2"/>